<dbReference type="Proteomes" id="UP000381693">
    <property type="component" value="Unassembled WGS sequence"/>
</dbReference>
<proteinExistence type="predicted"/>
<sequence>MWKDGCCWIARLFGRFSEKGCQPPDRKCRRDPYKETLIQAIRDNDVEPPLGGIEYAKDIVKAICLERAVRADRSLKQFLDDLRRALR</sequence>
<dbReference type="RefSeq" id="WP_142524448.1">
    <property type="nucleotide sequence ID" value="NZ_CABFUZ020000078.1"/>
</dbReference>
<comment type="caution">
    <text evidence="1">The sequence shown here is derived from an EMBL/GenBank/DDBJ whole genome shotgun (WGS) entry which is preliminary data.</text>
</comment>
<name>A0A5E6MB35_9BACT</name>
<gene>
    <name evidence="1" type="ORF">MAMC_00336</name>
</gene>
<protein>
    <submittedName>
        <fullName evidence="1">Uncharacterized protein</fullName>
    </submittedName>
</protein>
<dbReference type="OrthoDB" id="5510655at2"/>
<accession>A0A5E6MB35</accession>
<organism evidence="1 2">
    <name type="scientific">Methylacidimicrobium cyclopophantes</name>
    <dbReference type="NCBI Taxonomy" id="1041766"/>
    <lineage>
        <taxon>Bacteria</taxon>
        <taxon>Pseudomonadati</taxon>
        <taxon>Verrucomicrobiota</taxon>
        <taxon>Methylacidimicrobium</taxon>
    </lineage>
</organism>
<reference evidence="1" key="1">
    <citation type="submission" date="2019-09" db="EMBL/GenBank/DDBJ databases">
        <authorList>
            <person name="Cremers G."/>
        </authorList>
    </citation>
    <scope>NUCLEOTIDE SEQUENCE [LARGE SCALE GENOMIC DNA]</scope>
    <source>
        <strain evidence="1">3B</strain>
    </source>
</reference>
<evidence type="ECO:0000313" key="2">
    <source>
        <dbReference type="Proteomes" id="UP000381693"/>
    </source>
</evidence>
<dbReference type="EMBL" id="CABFUZ020000078">
    <property type="protein sequence ID" value="VVM04965.1"/>
    <property type="molecule type" value="Genomic_DNA"/>
</dbReference>
<evidence type="ECO:0000313" key="1">
    <source>
        <dbReference type="EMBL" id="VVM04965.1"/>
    </source>
</evidence>
<keyword evidence="2" id="KW-1185">Reference proteome</keyword>
<dbReference type="AlphaFoldDB" id="A0A5E6MB35"/>